<evidence type="ECO:0000256" key="8">
    <source>
        <dbReference type="ARBA" id="ARBA00022737"/>
    </source>
</evidence>
<keyword evidence="14" id="KW-0675">Receptor</keyword>
<dbReference type="GO" id="GO:0005524">
    <property type="term" value="F:ATP binding"/>
    <property type="evidence" value="ECO:0007669"/>
    <property type="project" value="UniProtKB-UniRule"/>
</dbReference>
<feature type="transmembrane region" description="Helical" evidence="17">
    <location>
        <begin position="300"/>
        <end position="320"/>
    </location>
</feature>
<organism evidence="19 20">
    <name type="scientific">Arachis duranensis</name>
    <name type="common">Wild peanut</name>
    <dbReference type="NCBI Taxonomy" id="130453"/>
    <lineage>
        <taxon>Eukaryota</taxon>
        <taxon>Viridiplantae</taxon>
        <taxon>Streptophyta</taxon>
        <taxon>Embryophyta</taxon>
        <taxon>Tracheophyta</taxon>
        <taxon>Spermatophyta</taxon>
        <taxon>Magnoliopsida</taxon>
        <taxon>eudicotyledons</taxon>
        <taxon>Gunneridae</taxon>
        <taxon>Pentapetalae</taxon>
        <taxon>rosids</taxon>
        <taxon>fabids</taxon>
        <taxon>Fabales</taxon>
        <taxon>Fabaceae</taxon>
        <taxon>Papilionoideae</taxon>
        <taxon>50 kb inversion clade</taxon>
        <taxon>dalbergioids sensu lato</taxon>
        <taxon>Dalbergieae</taxon>
        <taxon>Pterocarpus clade</taxon>
        <taxon>Arachis</taxon>
    </lineage>
</organism>
<dbReference type="InterPro" id="IPR013210">
    <property type="entry name" value="LRR_N_plant-typ"/>
</dbReference>
<keyword evidence="8" id="KW-0677">Repeat</keyword>
<evidence type="ECO:0000256" key="17">
    <source>
        <dbReference type="SAM" id="Phobius"/>
    </source>
</evidence>
<dbReference type="InterPro" id="IPR052422">
    <property type="entry name" value="Auxin_Ser/Thr_Kinase"/>
</dbReference>
<evidence type="ECO:0000256" key="16">
    <source>
        <dbReference type="PROSITE-ProRule" id="PRU10141"/>
    </source>
</evidence>
<proteinExistence type="inferred from homology"/>
<dbReference type="Pfam" id="PF08263">
    <property type="entry name" value="LRRNT_2"/>
    <property type="match status" value="1"/>
</dbReference>
<sequence>MGSIPDIFDSFPRLVDVYLSNNNLTGILPKSFARSKVQNLWLNDQTSKLSGTIEILSSMTNLIKVSLAGNLFNGPIPNMSNCINLENLFLQGNQLTGVVPTSLSNLPNLSVVSLQDNFLQGPLPLFRFEVDVDLGVNTTNNFCLDYVGPCDQKVTTLLEIAEAFGYPIPLARSWQGNDPCKGWNFITCDDGSKIRTVNFTKQNFRGTISPAFGNLTDLQRLYLDGNDLTGSIPESLTTLHELEVVDVSHNNLTGNVPNFSPKVKFNAMGNDFLVPFRGNGTAPSPYSTGMTAKTSPSTPWIAGLAAASVGIFVACVVVIYKSKSLRKIMLKKTMVDRKVEGLIQSHGFMVQKRYSYSQVKKMTNSFREELGKGAFGVVYKGSLSNDRQVAVKILKESKNNEKEFNGEELKGEEFINEVASIIGTSHVNIVPFLGFCYETNKRALIYEFMPNGSLDKFINEEVCKLDGSSLYQIIIGIARGLEYLHWGCNTKILHLDIKPQNILLDEDFVPKIADFGLAKICAKKKSIVCLQYVGGTPGYIAPEVYSQIHTGVSQVSHKSDVYSYGKLILKVMGGKKNYNNKDLHTSEMYFTDWIYEELEQDNLSTRCLTDIDDENDLTKKIILVSMWCIQKNPSDRPCMKKVIEMLEGPLDSVPFPPKPES</sequence>
<dbReference type="InterPro" id="IPR008271">
    <property type="entry name" value="Ser/Thr_kinase_AS"/>
</dbReference>
<feature type="domain" description="Protein kinase" evidence="18">
    <location>
        <begin position="364"/>
        <end position="656"/>
    </location>
</feature>
<keyword evidence="6 17" id="KW-0812">Transmembrane</keyword>
<dbReference type="RefSeq" id="XP_015962850.2">
    <property type="nucleotide sequence ID" value="XM_016107364.3"/>
</dbReference>
<keyword evidence="11 16" id="KW-0067">ATP-binding</keyword>
<dbReference type="FunFam" id="3.80.10.10:FF:000129">
    <property type="entry name" value="Leucine-rich repeat receptor-like kinase"/>
    <property type="match status" value="1"/>
</dbReference>
<dbReference type="InterPro" id="IPR001611">
    <property type="entry name" value="Leu-rich_rpt"/>
</dbReference>
<dbReference type="Gene3D" id="3.80.10.10">
    <property type="entry name" value="Ribonuclease Inhibitor"/>
    <property type="match status" value="2"/>
</dbReference>
<dbReference type="GeneID" id="107486790"/>
<dbReference type="AlphaFoldDB" id="A0A6P4D826"/>
<evidence type="ECO:0000256" key="1">
    <source>
        <dbReference type="ARBA" id="ARBA00004479"/>
    </source>
</evidence>
<evidence type="ECO:0000256" key="11">
    <source>
        <dbReference type="ARBA" id="ARBA00022840"/>
    </source>
</evidence>
<dbReference type="PANTHER" id="PTHR47986:SF10">
    <property type="entry name" value="RECEPTOR-LIKE KINASE TMK4"/>
    <property type="match status" value="1"/>
</dbReference>
<dbReference type="PROSITE" id="PS00108">
    <property type="entry name" value="PROTEIN_KINASE_ST"/>
    <property type="match status" value="1"/>
</dbReference>
<evidence type="ECO:0000256" key="10">
    <source>
        <dbReference type="ARBA" id="ARBA00022777"/>
    </source>
</evidence>
<evidence type="ECO:0000313" key="19">
    <source>
        <dbReference type="Proteomes" id="UP000515211"/>
    </source>
</evidence>
<evidence type="ECO:0000256" key="5">
    <source>
        <dbReference type="ARBA" id="ARBA00022679"/>
    </source>
</evidence>
<dbReference type="Proteomes" id="UP000515211">
    <property type="component" value="Chromosome 4"/>
</dbReference>
<keyword evidence="4" id="KW-0433">Leucine-rich repeat</keyword>
<dbReference type="GO" id="GO:0016020">
    <property type="term" value="C:membrane"/>
    <property type="evidence" value="ECO:0007669"/>
    <property type="project" value="UniProtKB-SubCell"/>
</dbReference>
<dbReference type="Gene3D" id="3.30.200.20">
    <property type="entry name" value="Phosphorylase Kinase, domain 1"/>
    <property type="match status" value="1"/>
</dbReference>
<dbReference type="Pfam" id="PF00069">
    <property type="entry name" value="Pkinase"/>
    <property type="match status" value="1"/>
</dbReference>
<dbReference type="SUPFAM" id="SSF56112">
    <property type="entry name" value="Protein kinase-like (PK-like)"/>
    <property type="match status" value="1"/>
</dbReference>
<comment type="subcellular location">
    <subcellularLocation>
        <location evidence="1">Membrane</location>
        <topology evidence="1">Single-pass type I membrane protein</topology>
    </subcellularLocation>
</comment>
<dbReference type="PANTHER" id="PTHR47986">
    <property type="entry name" value="OSJNBA0070M12.3 PROTEIN"/>
    <property type="match status" value="1"/>
</dbReference>
<evidence type="ECO:0000256" key="4">
    <source>
        <dbReference type="ARBA" id="ARBA00022614"/>
    </source>
</evidence>
<comment type="similarity">
    <text evidence="2">Belongs to the protein kinase superfamily. Ser/Thr protein kinase family.</text>
</comment>
<evidence type="ECO:0000256" key="12">
    <source>
        <dbReference type="ARBA" id="ARBA00022989"/>
    </source>
</evidence>
<dbReference type="GO" id="GO:0004674">
    <property type="term" value="F:protein serine/threonine kinase activity"/>
    <property type="evidence" value="ECO:0007669"/>
    <property type="project" value="UniProtKB-KW"/>
</dbReference>
<dbReference type="FunFam" id="1.10.510.10:FF:000590">
    <property type="entry name" value="PR5-like receptor kinase"/>
    <property type="match status" value="1"/>
</dbReference>
<reference evidence="19" key="1">
    <citation type="journal article" date="2016" name="Nat. Genet.">
        <title>The genome sequences of Arachis duranensis and Arachis ipaensis, the diploid ancestors of cultivated peanut.</title>
        <authorList>
            <person name="Bertioli D.J."/>
            <person name="Cannon S.B."/>
            <person name="Froenicke L."/>
            <person name="Huang G."/>
            <person name="Farmer A.D."/>
            <person name="Cannon E.K."/>
            <person name="Liu X."/>
            <person name="Gao D."/>
            <person name="Clevenger J."/>
            <person name="Dash S."/>
            <person name="Ren L."/>
            <person name="Moretzsohn M.C."/>
            <person name="Shirasawa K."/>
            <person name="Huang W."/>
            <person name="Vidigal B."/>
            <person name="Abernathy B."/>
            <person name="Chu Y."/>
            <person name="Niederhuth C.E."/>
            <person name="Umale P."/>
            <person name="Araujo A.C."/>
            <person name="Kozik A."/>
            <person name="Kim K.D."/>
            <person name="Burow M.D."/>
            <person name="Varshney R.K."/>
            <person name="Wang X."/>
            <person name="Zhang X."/>
            <person name="Barkley N."/>
            <person name="Guimaraes P.M."/>
            <person name="Isobe S."/>
            <person name="Guo B."/>
            <person name="Liao B."/>
            <person name="Stalker H.T."/>
            <person name="Schmitz R.J."/>
            <person name="Scheffler B.E."/>
            <person name="Leal-Bertioli S.C."/>
            <person name="Xun X."/>
            <person name="Jackson S.A."/>
            <person name="Michelmore R."/>
            <person name="Ozias-Akins P."/>
        </authorList>
    </citation>
    <scope>NUCLEOTIDE SEQUENCE [LARGE SCALE GENOMIC DNA]</scope>
    <source>
        <strain evidence="19">cv. V14167</strain>
    </source>
</reference>
<evidence type="ECO:0000256" key="9">
    <source>
        <dbReference type="ARBA" id="ARBA00022741"/>
    </source>
</evidence>
<dbReference type="PROSITE" id="PS50011">
    <property type="entry name" value="PROTEIN_KINASE_DOM"/>
    <property type="match status" value="1"/>
</dbReference>
<keyword evidence="13 17" id="KW-0472">Membrane</keyword>
<gene>
    <name evidence="20" type="primary">LOC107486790</name>
</gene>
<dbReference type="SUPFAM" id="SSF52047">
    <property type="entry name" value="RNI-like"/>
    <property type="match status" value="1"/>
</dbReference>
<accession>A0A6P4D826</accession>
<dbReference type="InterPro" id="IPR000719">
    <property type="entry name" value="Prot_kinase_dom"/>
</dbReference>
<evidence type="ECO:0000256" key="7">
    <source>
        <dbReference type="ARBA" id="ARBA00022729"/>
    </source>
</evidence>
<keyword evidence="7" id="KW-0732">Signal</keyword>
<evidence type="ECO:0000256" key="3">
    <source>
        <dbReference type="ARBA" id="ARBA00022527"/>
    </source>
</evidence>
<dbReference type="PROSITE" id="PS00107">
    <property type="entry name" value="PROTEIN_KINASE_ATP"/>
    <property type="match status" value="1"/>
</dbReference>
<evidence type="ECO:0000256" key="14">
    <source>
        <dbReference type="ARBA" id="ARBA00023170"/>
    </source>
</evidence>
<keyword evidence="5" id="KW-0808">Transferase</keyword>
<dbReference type="Gene3D" id="1.10.510.10">
    <property type="entry name" value="Transferase(Phosphotransferase) domain 1"/>
    <property type="match status" value="1"/>
</dbReference>
<evidence type="ECO:0000256" key="2">
    <source>
        <dbReference type="ARBA" id="ARBA00008684"/>
    </source>
</evidence>
<keyword evidence="3" id="KW-0723">Serine/threonine-protein kinase</keyword>
<keyword evidence="15" id="KW-0325">Glycoprotein</keyword>
<reference evidence="20" key="2">
    <citation type="submission" date="2025-08" db="UniProtKB">
        <authorList>
            <consortium name="RefSeq"/>
        </authorList>
    </citation>
    <scope>IDENTIFICATION</scope>
    <source>
        <tissue evidence="20">Whole plant</tissue>
    </source>
</reference>
<dbReference type="InterPro" id="IPR011009">
    <property type="entry name" value="Kinase-like_dom_sf"/>
</dbReference>
<dbReference type="InterPro" id="IPR017441">
    <property type="entry name" value="Protein_kinase_ATP_BS"/>
</dbReference>
<evidence type="ECO:0000256" key="15">
    <source>
        <dbReference type="ARBA" id="ARBA00023180"/>
    </source>
</evidence>
<evidence type="ECO:0000256" key="13">
    <source>
        <dbReference type="ARBA" id="ARBA00023136"/>
    </source>
</evidence>
<evidence type="ECO:0000259" key="18">
    <source>
        <dbReference type="PROSITE" id="PS50011"/>
    </source>
</evidence>
<keyword evidence="19" id="KW-1185">Reference proteome</keyword>
<protein>
    <submittedName>
        <fullName evidence="20">Receptor-like kinase TMK4</fullName>
    </submittedName>
</protein>
<dbReference type="KEGG" id="adu:107486790"/>
<name>A0A6P4D826_ARADU</name>
<evidence type="ECO:0000256" key="6">
    <source>
        <dbReference type="ARBA" id="ARBA00022692"/>
    </source>
</evidence>
<evidence type="ECO:0000313" key="20">
    <source>
        <dbReference type="RefSeq" id="XP_015962850.2"/>
    </source>
</evidence>
<feature type="binding site" evidence="16">
    <location>
        <position position="392"/>
    </location>
    <ligand>
        <name>ATP</name>
        <dbReference type="ChEBI" id="CHEBI:30616"/>
    </ligand>
</feature>
<dbReference type="Pfam" id="PF00560">
    <property type="entry name" value="LRR_1"/>
    <property type="match status" value="3"/>
</dbReference>
<dbReference type="SMART" id="SM00220">
    <property type="entry name" value="S_TKc"/>
    <property type="match status" value="1"/>
</dbReference>
<keyword evidence="9 16" id="KW-0547">Nucleotide-binding</keyword>
<keyword evidence="10" id="KW-0418">Kinase</keyword>
<keyword evidence="12 17" id="KW-1133">Transmembrane helix</keyword>
<dbReference type="InterPro" id="IPR032675">
    <property type="entry name" value="LRR_dom_sf"/>
</dbReference>